<organism evidence="2 3">
    <name type="scientific">Ficus carica</name>
    <name type="common">Common fig</name>
    <dbReference type="NCBI Taxonomy" id="3494"/>
    <lineage>
        <taxon>Eukaryota</taxon>
        <taxon>Viridiplantae</taxon>
        <taxon>Streptophyta</taxon>
        <taxon>Embryophyta</taxon>
        <taxon>Tracheophyta</taxon>
        <taxon>Spermatophyta</taxon>
        <taxon>Magnoliopsida</taxon>
        <taxon>eudicotyledons</taxon>
        <taxon>Gunneridae</taxon>
        <taxon>Pentapetalae</taxon>
        <taxon>rosids</taxon>
        <taxon>fabids</taxon>
        <taxon>Rosales</taxon>
        <taxon>Moraceae</taxon>
        <taxon>Ficeae</taxon>
        <taxon>Ficus</taxon>
    </lineage>
</organism>
<dbReference type="Proteomes" id="UP001187192">
    <property type="component" value="Unassembled WGS sequence"/>
</dbReference>
<proteinExistence type="predicted"/>
<comment type="caution">
    <text evidence="2">The sequence shown here is derived from an EMBL/GenBank/DDBJ whole genome shotgun (WGS) entry which is preliminary data.</text>
</comment>
<sequence length="64" mass="7259">MEQDKEEKKSEEATKEQDENINDQIPKQKRSRNSRLGQKRSGPVVESGSAAHALTKMVKVYAFP</sequence>
<evidence type="ECO:0000313" key="2">
    <source>
        <dbReference type="EMBL" id="GMN74505.1"/>
    </source>
</evidence>
<dbReference type="AlphaFoldDB" id="A0AA88EGU9"/>
<keyword evidence="3" id="KW-1185">Reference proteome</keyword>
<name>A0AA88EGU9_FICCA</name>
<accession>A0AA88EGU9</accession>
<protein>
    <submittedName>
        <fullName evidence="2">Uncharacterized protein</fullName>
    </submittedName>
</protein>
<dbReference type="EMBL" id="BTGU01019956">
    <property type="protein sequence ID" value="GMN74505.1"/>
    <property type="molecule type" value="Genomic_DNA"/>
</dbReference>
<reference evidence="2" key="1">
    <citation type="submission" date="2023-07" db="EMBL/GenBank/DDBJ databases">
        <title>draft genome sequence of fig (Ficus carica).</title>
        <authorList>
            <person name="Takahashi T."/>
            <person name="Nishimura K."/>
        </authorList>
    </citation>
    <scope>NUCLEOTIDE SEQUENCE</scope>
</reference>
<evidence type="ECO:0000313" key="3">
    <source>
        <dbReference type="Proteomes" id="UP001187192"/>
    </source>
</evidence>
<feature type="region of interest" description="Disordered" evidence="1">
    <location>
        <begin position="1"/>
        <end position="51"/>
    </location>
</feature>
<feature type="compositionally biased region" description="Basic and acidic residues" evidence="1">
    <location>
        <begin position="1"/>
        <end position="18"/>
    </location>
</feature>
<evidence type="ECO:0000256" key="1">
    <source>
        <dbReference type="SAM" id="MobiDB-lite"/>
    </source>
</evidence>
<gene>
    <name evidence="2" type="ORF">TIFTF001_056214</name>
</gene>